<dbReference type="InterPro" id="IPR015856">
    <property type="entry name" value="ABC_transpr_CbiO/EcfA_su"/>
</dbReference>
<dbReference type="Pfam" id="PF00005">
    <property type="entry name" value="ABC_tran"/>
    <property type="match status" value="1"/>
</dbReference>
<protein>
    <recommendedName>
        <fullName evidence="9">ABC transporter domain-containing protein</fullName>
    </recommendedName>
</protein>
<dbReference type="GO" id="GO:0016887">
    <property type="term" value="F:ATP hydrolysis activity"/>
    <property type="evidence" value="ECO:0007669"/>
    <property type="project" value="InterPro"/>
</dbReference>
<dbReference type="InterPro" id="IPR003593">
    <property type="entry name" value="AAA+_ATPase"/>
</dbReference>
<evidence type="ECO:0000256" key="7">
    <source>
        <dbReference type="ARBA" id="ARBA00022967"/>
    </source>
</evidence>
<dbReference type="InterPro" id="IPR017871">
    <property type="entry name" value="ABC_transporter-like_CS"/>
</dbReference>
<dbReference type="SUPFAM" id="SSF52540">
    <property type="entry name" value="P-loop containing nucleoside triphosphate hydrolases"/>
    <property type="match status" value="1"/>
</dbReference>
<keyword evidence="3" id="KW-0813">Transport</keyword>
<comment type="similarity">
    <text evidence="2">Belongs to the ABC transporter superfamily.</text>
</comment>
<sequence length="279" mass="31296">MVKNVDYTYPNGTSALKNINLSINKGELVAIMGKNGAGKTTLIRTLNGLNRPASGDIFINKENIKSKSIANLSKYVGIIFQNPSHQLFANSVEDEIQFSLKNLNLSDEEIVLKTKKILEDFNLEKYRERSPLNLSGGESKKLAIASIICRDTDILVFDEPTIGQDAREIEYFIKLINNERLKEKTIIIITHNIEFTFEHIPRTILMADGRIIADGPTEDVLRSNLLVEKSSLVLPQTQQLSYALSELGLGDPSNLTTKEDIITYLMNILKRKASTLKEE</sequence>
<reference evidence="10" key="1">
    <citation type="journal article" date="2015" name="Nature">
        <title>Complex archaea that bridge the gap between prokaryotes and eukaryotes.</title>
        <authorList>
            <person name="Spang A."/>
            <person name="Saw J.H."/>
            <person name="Jorgensen S.L."/>
            <person name="Zaremba-Niedzwiedzka K."/>
            <person name="Martijn J."/>
            <person name="Lind A.E."/>
            <person name="van Eijk R."/>
            <person name="Schleper C."/>
            <person name="Guy L."/>
            <person name="Ettema T.J."/>
        </authorList>
    </citation>
    <scope>NUCLEOTIDE SEQUENCE</scope>
</reference>
<evidence type="ECO:0000256" key="8">
    <source>
        <dbReference type="ARBA" id="ARBA00023136"/>
    </source>
</evidence>
<keyword evidence="8" id="KW-0472">Membrane</keyword>
<evidence type="ECO:0000259" key="9">
    <source>
        <dbReference type="PROSITE" id="PS50893"/>
    </source>
</evidence>
<dbReference type="AlphaFoldDB" id="A0A0F9TWF6"/>
<dbReference type="InterPro" id="IPR003439">
    <property type="entry name" value="ABC_transporter-like_ATP-bd"/>
</dbReference>
<comment type="caution">
    <text evidence="10">The sequence shown here is derived from an EMBL/GenBank/DDBJ whole genome shotgun (WGS) entry which is preliminary data.</text>
</comment>
<evidence type="ECO:0000313" key="10">
    <source>
        <dbReference type="EMBL" id="KKN53511.1"/>
    </source>
</evidence>
<dbReference type="SMART" id="SM00382">
    <property type="entry name" value="AAA"/>
    <property type="match status" value="1"/>
</dbReference>
<gene>
    <name evidence="10" type="ORF">LCGC14_0601500</name>
</gene>
<evidence type="ECO:0000256" key="6">
    <source>
        <dbReference type="ARBA" id="ARBA00022840"/>
    </source>
</evidence>
<keyword evidence="7" id="KW-1278">Translocase</keyword>
<comment type="subcellular location">
    <subcellularLocation>
        <location evidence="1">Cell membrane</location>
    </subcellularLocation>
</comment>
<dbReference type="CDD" id="cd03225">
    <property type="entry name" value="ABC_cobalt_CbiO_domain1"/>
    <property type="match status" value="1"/>
</dbReference>
<evidence type="ECO:0000256" key="2">
    <source>
        <dbReference type="ARBA" id="ARBA00005417"/>
    </source>
</evidence>
<evidence type="ECO:0000256" key="1">
    <source>
        <dbReference type="ARBA" id="ARBA00004236"/>
    </source>
</evidence>
<keyword evidence="5" id="KW-0547">Nucleotide-binding</keyword>
<dbReference type="FunFam" id="3.40.50.300:FF:000224">
    <property type="entry name" value="Energy-coupling factor transporter ATP-binding protein EcfA"/>
    <property type="match status" value="1"/>
</dbReference>
<evidence type="ECO:0000256" key="3">
    <source>
        <dbReference type="ARBA" id="ARBA00022448"/>
    </source>
</evidence>
<dbReference type="GO" id="GO:0043190">
    <property type="term" value="C:ATP-binding cassette (ABC) transporter complex"/>
    <property type="evidence" value="ECO:0007669"/>
    <property type="project" value="TreeGrafter"/>
</dbReference>
<dbReference type="PANTHER" id="PTHR43553">
    <property type="entry name" value="HEAVY METAL TRANSPORTER"/>
    <property type="match status" value="1"/>
</dbReference>
<name>A0A0F9TWF6_9ZZZZ</name>
<dbReference type="InterPro" id="IPR050095">
    <property type="entry name" value="ECF_ABC_transporter_ATP-bd"/>
</dbReference>
<dbReference type="PANTHER" id="PTHR43553:SF24">
    <property type="entry name" value="ENERGY-COUPLING FACTOR TRANSPORTER ATP-BINDING PROTEIN ECFA1"/>
    <property type="match status" value="1"/>
</dbReference>
<dbReference type="GO" id="GO:0042626">
    <property type="term" value="F:ATPase-coupled transmembrane transporter activity"/>
    <property type="evidence" value="ECO:0007669"/>
    <property type="project" value="TreeGrafter"/>
</dbReference>
<dbReference type="EMBL" id="LAZR01000967">
    <property type="protein sequence ID" value="KKN53511.1"/>
    <property type="molecule type" value="Genomic_DNA"/>
</dbReference>
<feature type="domain" description="ABC transporter" evidence="9">
    <location>
        <begin position="2"/>
        <end position="233"/>
    </location>
</feature>
<dbReference type="GO" id="GO:0005524">
    <property type="term" value="F:ATP binding"/>
    <property type="evidence" value="ECO:0007669"/>
    <property type="project" value="UniProtKB-KW"/>
</dbReference>
<keyword evidence="6" id="KW-0067">ATP-binding</keyword>
<organism evidence="10">
    <name type="scientific">marine sediment metagenome</name>
    <dbReference type="NCBI Taxonomy" id="412755"/>
    <lineage>
        <taxon>unclassified sequences</taxon>
        <taxon>metagenomes</taxon>
        <taxon>ecological metagenomes</taxon>
    </lineage>
</organism>
<keyword evidence="4" id="KW-1003">Cell membrane</keyword>
<dbReference type="Gene3D" id="3.40.50.300">
    <property type="entry name" value="P-loop containing nucleotide triphosphate hydrolases"/>
    <property type="match status" value="1"/>
</dbReference>
<proteinExistence type="inferred from homology"/>
<dbReference type="PROSITE" id="PS50893">
    <property type="entry name" value="ABC_TRANSPORTER_2"/>
    <property type="match status" value="1"/>
</dbReference>
<evidence type="ECO:0000256" key="5">
    <source>
        <dbReference type="ARBA" id="ARBA00022741"/>
    </source>
</evidence>
<dbReference type="PROSITE" id="PS00211">
    <property type="entry name" value="ABC_TRANSPORTER_1"/>
    <property type="match status" value="1"/>
</dbReference>
<evidence type="ECO:0000256" key="4">
    <source>
        <dbReference type="ARBA" id="ARBA00022475"/>
    </source>
</evidence>
<accession>A0A0F9TWF6</accession>
<dbReference type="InterPro" id="IPR027417">
    <property type="entry name" value="P-loop_NTPase"/>
</dbReference>